<gene>
    <name evidence="2" type="ORF">C8Q69DRAFT_402698</name>
</gene>
<organism evidence="2 3">
    <name type="scientific">Byssochlamys spectabilis</name>
    <name type="common">Paecilomyces variotii</name>
    <dbReference type="NCBI Taxonomy" id="264951"/>
    <lineage>
        <taxon>Eukaryota</taxon>
        <taxon>Fungi</taxon>
        <taxon>Dikarya</taxon>
        <taxon>Ascomycota</taxon>
        <taxon>Pezizomycotina</taxon>
        <taxon>Eurotiomycetes</taxon>
        <taxon>Eurotiomycetidae</taxon>
        <taxon>Eurotiales</taxon>
        <taxon>Thermoascaceae</taxon>
        <taxon>Paecilomyces</taxon>
    </lineage>
</organism>
<dbReference type="PROSITE" id="PS50896">
    <property type="entry name" value="LISH"/>
    <property type="match status" value="1"/>
</dbReference>
<dbReference type="SUPFAM" id="SSF50978">
    <property type="entry name" value="WD40 repeat-like"/>
    <property type="match status" value="1"/>
</dbReference>
<dbReference type="SMART" id="SM00320">
    <property type="entry name" value="WD40"/>
    <property type="match status" value="3"/>
</dbReference>
<dbReference type="RefSeq" id="XP_028484523.1">
    <property type="nucleotide sequence ID" value="XM_028627968.1"/>
</dbReference>
<dbReference type="STRING" id="264951.A0A443HST5"/>
<evidence type="ECO:0000256" key="1">
    <source>
        <dbReference type="SAM" id="MobiDB-lite"/>
    </source>
</evidence>
<comment type="caution">
    <text evidence="2">The sequence shown here is derived from an EMBL/GenBank/DDBJ whole genome shotgun (WGS) entry which is preliminary data.</text>
</comment>
<protein>
    <submittedName>
        <fullName evidence="2">Uncharacterized protein</fullName>
    </submittedName>
</protein>
<dbReference type="EMBL" id="RCNU01000006">
    <property type="protein sequence ID" value="RWQ94878.1"/>
    <property type="molecule type" value="Genomic_DNA"/>
</dbReference>
<feature type="compositionally biased region" description="Polar residues" evidence="1">
    <location>
        <begin position="94"/>
        <end position="126"/>
    </location>
</feature>
<accession>A0A443HST5</accession>
<dbReference type="VEuPathDB" id="FungiDB:C8Q69DRAFT_402698"/>
<dbReference type="InterPro" id="IPR015943">
    <property type="entry name" value="WD40/YVTN_repeat-like_dom_sf"/>
</dbReference>
<dbReference type="GeneID" id="39597245"/>
<keyword evidence="3" id="KW-1185">Reference proteome</keyword>
<reference evidence="2 3" key="1">
    <citation type="journal article" date="2018" name="Front. Microbiol.">
        <title>Genomic and genetic insights into a cosmopolitan fungus, Paecilomyces variotii (Eurotiales).</title>
        <authorList>
            <person name="Urquhart A.S."/>
            <person name="Mondo S.J."/>
            <person name="Makela M.R."/>
            <person name="Hane J.K."/>
            <person name="Wiebenga A."/>
            <person name="He G."/>
            <person name="Mihaltcheva S."/>
            <person name="Pangilinan J."/>
            <person name="Lipzen A."/>
            <person name="Barry K."/>
            <person name="de Vries R.P."/>
            <person name="Grigoriev I.V."/>
            <person name="Idnurm A."/>
        </authorList>
    </citation>
    <scope>NUCLEOTIDE SEQUENCE [LARGE SCALE GENOMIC DNA]</scope>
    <source>
        <strain evidence="2 3">CBS 101075</strain>
    </source>
</reference>
<sequence>MTSNISNPTQLPLASILVARFLRSNNYTQTLDAFIREAGLPPNAGQVNSKAEELDGWTIENVIEEKKAFDQTVNFERYGDDEDAREKRDRWSSPAPSKPSTIHTPSSSNLLSVSVQPWERQSSPGETETETDFKSTYIISTGADRRLNLFKTSPDHEAAASFSGLADSPILSHVTLRGGSYQLATTMSGQLLLLRDSEVLHRRKDHTKYVVQVTAHERSDSNTVWIATAGWDGRILIYSLDLEHSPLIIGEPRANIQLSTNPESILFVRHTETGELLLLASRRDSTYLYYYDVSSEPSTAVESGEEGDKPYEPRLLGKQNLAPHSNAWVAFSPSYLALSPHDPGLLAVATSTLPHMKVMIVRLLFPSPDASSSGDASEAAPAEPETQVTQAMAALALQNREDAAIMIQANTLAPQTAYSTPQVVWRPDGSGLWVNGDDGVIRGIEAKTGKIVALLKDGHEVGSKIRSIWAGWVDVDGKEEKEEWVVSGGFDKRLIVWKV</sequence>
<dbReference type="Gene3D" id="2.130.10.10">
    <property type="entry name" value="YVTN repeat-like/Quinoprotein amine dehydrogenase"/>
    <property type="match status" value="2"/>
</dbReference>
<feature type="region of interest" description="Disordered" evidence="1">
    <location>
        <begin position="77"/>
        <end position="132"/>
    </location>
</feature>
<evidence type="ECO:0000313" key="3">
    <source>
        <dbReference type="Proteomes" id="UP000283841"/>
    </source>
</evidence>
<evidence type="ECO:0000313" key="2">
    <source>
        <dbReference type="EMBL" id="RWQ94878.1"/>
    </source>
</evidence>
<dbReference type="Proteomes" id="UP000283841">
    <property type="component" value="Unassembled WGS sequence"/>
</dbReference>
<dbReference type="InterPro" id="IPR001680">
    <property type="entry name" value="WD40_rpt"/>
</dbReference>
<name>A0A443HST5_BYSSP</name>
<dbReference type="InterPro" id="IPR006594">
    <property type="entry name" value="LisH"/>
</dbReference>
<proteinExistence type="predicted"/>
<dbReference type="InterPro" id="IPR036322">
    <property type="entry name" value="WD40_repeat_dom_sf"/>
</dbReference>
<dbReference type="AlphaFoldDB" id="A0A443HST5"/>